<feature type="compositionally biased region" description="Polar residues" evidence="3">
    <location>
        <begin position="564"/>
        <end position="573"/>
    </location>
</feature>
<dbReference type="InterPro" id="IPR001878">
    <property type="entry name" value="Znf_CCHC"/>
</dbReference>
<evidence type="ECO:0000256" key="1">
    <source>
        <dbReference type="PROSITE-ProRule" id="PRU00047"/>
    </source>
</evidence>
<organism evidence="5">
    <name type="scientific">Tanacetum cinerariifolium</name>
    <name type="common">Dalmatian daisy</name>
    <name type="synonym">Chrysanthemum cinerariifolium</name>
    <dbReference type="NCBI Taxonomy" id="118510"/>
    <lineage>
        <taxon>Eukaryota</taxon>
        <taxon>Viridiplantae</taxon>
        <taxon>Streptophyta</taxon>
        <taxon>Embryophyta</taxon>
        <taxon>Tracheophyta</taxon>
        <taxon>Spermatophyta</taxon>
        <taxon>Magnoliopsida</taxon>
        <taxon>eudicotyledons</taxon>
        <taxon>Gunneridae</taxon>
        <taxon>Pentapetalae</taxon>
        <taxon>asterids</taxon>
        <taxon>campanulids</taxon>
        <taxon>Asterales</taxon>
        <taxon>Asteraceae</taxon>
        <taxon>Asteroideae</taxon>
        <taxon>Anthemideae</taxon>
        <taxon>Anthemidinae</taxon>
        <taxon>Tanacetum</taxon>
    </lineage>
</organism>
<feature type="coiled-coil region" evidence="2">
    <location>
        <begin position="188"/>
        <end position="215"/>
    </location>
</feature>
<dbReference type="InterPro" id="IPR013103">
    <property type="entry name" value="RVT_2"/>
</dbReference>
<dbReference type="SUPFAM" id="SSF57756">
    <property type="entry name" value="Retrovirus zinc finger-like domains"/>
    <property type="match status" value="1"/>
</dbReference>
<feature type="region of interest" description="Disordered" evidence="3">
    <location>
        <begin position="564"/>
        <end position="588"/>
    </location>
</feature>
<evidence type="ECO:0000313" key="5">
    <source>
        <dbReference type="EMBL" id="GEU64981.1"/>
    </source>
</evidence>
<feature type="region of interest" description="Disordered" evidence="3">
    <location>
        <begin position="1267"/>
        <end position="1303"/>
    </location>
</feature>
<name>A0A6L2LT37_TANCI</name>
<sequence>MESHLETIKTVSTMKLPILKTRDYDRWSIRMKQYLTHTDYALWEVIVNGDAPASIASVSGGTEAVIPPKITKQEAARRNELKAKNLKQIDTDDLEEIDLKWQTKIECYNCHKRGHFARECKAPRSQGNRNRDNTRRVVPVETSINALVVTDGMGYDWSYQAEEGPTEFVLMAFSSSGSSSSDIKRYSITKLKNQLEESLKEKDDLKLKLEKFETSSKNLTNIINSQISPKDKTGLSYDSQLNERDWNNKSDMFESVSDSSVNESEEDNNQTNDMYKVSEGYRAVPPPYTRNFMPPRPDLSFDGLDDSIFKSAISETVTSVHETKTSASKTSKESMEKPKSVRPSAPIIKDWESDNDDDFNTAKQSSLRAATSTSTARYVNTVATRPTVNGAKPSLNVFHNSHSPVRKIFNQRIAPKNSDLKGKINTAKIIKKLMVDLLHLKEVLNEVKFLEKNRVLITKPHNKTSYELLIGRSPNLDFMRLFGCPVTILNTLEYLGKFEGKADEEFLVGDSVNSKSFRVFNSRTRKVKENMHIRLLENKSNVTRRGPEWLFDIDLLTKSMNYEPVTTGNQTNDDAGDKGVSKESGIDNQEMFDRSTQDVNTAELSINTANININTASLNINTVCSNDPSMPSLEATGIFYDVYDDKEMGAEADKNNLELSTVFSPIPTTRVWTLVDFPNGKRTIGTKWVFRNKKDKRGIVVKNKARLVAQGYTQEKGIDYDEMNVKSVFLYGTIEEEVYVSQPPGFKDPHFSNKVYKVEKALYDLHQAPRAWFQVTPKTSHILAVKRIFRYLKGQPKLGLWYPRDSPFDLKAFSVSDYARASLDRKSTTGEYVAAASCCGQVLWIKNQMLDYGLNFINTKIYIDNESTICIVKIPVFHSKTKHIEIIHHFIRDSYEKKLIQVIKIHTYHNVAELLTKAFDVSSNEFGVTTGYCRLNATWQDLVLLGKNGNAEFHQIVDFLTSSLNHYALTVSHTIYASYIEQFWATAKSKTVNDVKQIHAKVDGKTVRTGLGSEPRRHVTTLGDTDAQTRFKTASKQSYDPPLSKINTYGSREDNMKHQVDLTDFVPPTPHDSPLSRGRTPESDKGRPNINELMNICTQLLNRVLAVKQFKTTQDLVIKRLRKKVKRLEKKQRARTSEMKLFKIGELNLSDKGSGETDVFDYTTAVEKDVNTAEPFSTAGDTVNAASVILMSTRPRTTLVLIYNVKEEPRRATPLPTVQSQDKGKGKMVEPKPTSKNPIKALIQRDADIAQREQKWINKFVPMDSKVVNDSEQQAESSKKRSRADNDKESVKKQKLKEDDTKKREVGACLDIVPVDDIAINVESLATKYLIVD</sequence>
<dbReference type="SMART" id="SM00343">
    <property type="entry name" value="ZnF_C2HC"/>
    <property type="match status" value="1"/>
</dbReference>
<dbReference type="PANTHER" id="PTHR11439:SF495">
    <property type="entry name" value="REVERSE TRANSCRIPTASE, RNA-DEPENDENT DNA POLYMERASE-RELATED"/>
    <property type="match status" value="1"/>
</dbReference>
<evidence type="ECO:0000259" key="4">
    <source>
        <dbReference type="PROSITE" id="PS50158"/>
    </source>
</evidence>
<dbReference type="Pfam" id="PF00098">
    <property type="entry name" value="zf-CCHC"/>
    <property type="match status" value="1"/>
</dbReference>
<proteinExistence type="predicted"/>
<feature type="domain" description="CCHC-type" evidence="4">
    <location>
        <begin position="107"/>
        <end position="121"/>
    </location>
</feature>
<evidence type="ECO:0000256" key="2">
    <source>
        <dbReference type="SAM" id="Coils"/>
    </source>
</evidence>
<protein>
    <submittedName>
        <fullName evidence="5">Retrovirus-related Pol polyprotein from transposon TNT 1-94</fullName>
    </submittedName>
</protein>
<dbReference type="PANTHER" id="PTHR11439">
    <property type="entry name" value="GAG-POL-RELATED RETROTRANSPOSON"/>
    <property type="match status" value="1"/>
</dbReference>
<feature type="region of interest" description="Disordered" evidence="3">
    <location>
        <begin position="1065"/>
        <end position="1089"/>
    </location>
</feature>
<keyword evidence="1" id="KW-0862">Zinc</keyword>
<feature type="compositionally biased region" description="Basic and acidic residues" evidence="3">
    <location>
        <begin position="1277"/>
        <end position="1303"/>
    </location>
</feature>
<dbReference type="CDD" id="cd09272">
    <property type="entry name" value="RNase_HI_RT_Ty1"/>
    <property type="match status" value="1"/>
</dbReference>
<feature type="compositionally biased region" description="Basic and acidic residues" evidence="3">
    <location>
        <begin position="330"/>
        <end position="339"/>
    </location>
</feature>
<keyword evidence="2" id="KW-0175">Coiled coil</keyword>
<feature type="region of interest" description="Disordered" evidence="3">
    <location>
        <begin position="1212"/>
        <end position="1236"/>
    </location>
</feature>
<dbReference type="GO" id="GO:0003676">
    <property type="term" value="F:nucleic acid binding"/>
    <property type="evidence" value="ECO:0007669"/>
    <property type="project" value="InterPro"/>
</dbReference>
<feature type="compositionally biased region" description="Basic and acidic residues" evidence="3">
    <location>
        <begin position="575"/>
        <end position="588"/>
    </location>
</feature>
<gene>
    <name evidence="5" type="ORF">Tci_036959</name>
</gene>
<dbReference type="InterPro" id="IPR036875">
    <property type="entry name" value="Znf_CCHC_sf"/>
</dbReference>
<feature type="region of interest" description="Disordered" evidence="3">
    <location>
        <begin position="320"/>
        <end position="366"/>
    </location>
</feature>
<dbReference type="Gene3D" id="4.10.60.10">
    <property type="entry name" value="Zinc finger, CCHC-type"/>
    <property type="match status" value="1"/>
</dbReference>
<reference evidence="5" key="1">
    <citation type="journal article" date="2019" name="Sci. Rep.">
        <title>Draft genome of Tanacetum cinerariifolium, the natural source of mosquito coil.</title>
        <authorList>
            <person name="Yamashiro T."/>
            <person name="Shiraishi A."/>
            <person name="Satake H."/>
            <person name="Nakayama K."/>
        </authorList>
    </citation>
    <scope>NUCLEOTIDE SEQUENCE</scope>
</reference>
<dbReference type="PROSITE" id="PS50158">
    <property type="entry name" value="ZF_CCHC"/>
    <property type="match status" value="1"/>
</dbReference>
<dbReference type="EMBL" id="BKCJ010005114">
    <property type="protein sequence ID" value="GEU64981.1"/>
    <property type="molecule type" value="Genomic_DNA"/>
</dbReference>
<evidence type="ECO:0000256" key="3">
    <source>
        <dbReference type="SAM" id="MobiDB-lite"/>
    </source>
</evidence>
<accession>A0A6L2LT37</accession>
<feature type="coiled-coil region" evidence="2">
    <location>
        <begin position="1111"/>
        <end position="1138"/>
    </location>
</feature>
<dbReference type="GO" id="GO:0008270">
    <property type="term" value="F:zinc ion binding"/>
    <property type="evidence" value="ECO:0007669"/>
    <property type="project" value="UniProtKB-KW"/>
</dbReference>
<dbReference type="Pfam" id="PF07727">
    <property type="entry name" value="RVT_2"/>
    <property type="match status" value="1"/>
</dbReference>
<comment type="caution">
    <text evidence="5">The sequence shown here is derived from an EMBL/GenBank/DDBJ whole genome shotgun (WGS) entry which is preliminary data.</text>
</comment>
<keyword evidence="1" id="KW-0479">Metal-binding</keyword>
<keyword evidence="1" id="KW-0863">Zinc-finger</keyword>